<comment type="caution">
    <text evidence="1">The sequence shown here is derived from an EMBL/GenBank/DDBJ whole genome shotgun (WGS) entry which is preliminary data.</text>
</comment>
<organism evidence="1 2">
    <name type="scientific">Prevotella dentalis (strain ATCC 49559 / DSM 3688 / JCM 13448 / NCTC 12043 / ES 2772)</name>
    <name type="common">Mitsuokella dentalis</name>
    <dbReference type="NCBI Taxonomy" id="908937"/>
    <lineage>
        <taxon>Bacteria</taxon>
        <taxon>Pseudomonadati</taxon>
        <taxon>Bacteroidota</taxon>
        <taxon>Bacteroidia</taxon>
        <taxon>Bacteroidales</taxon>
        <taxon>Prevotellaceae</taxon>
        <taxon>Prevotella</taxon>
    </lineage>
</organism>
<dbReference type="AlphaFoldDB" id="F9D6M4"/>
<protein>
    <submittedName>
        <fullName evidence="1">Uncharacterized protein</fullName>
    </submittedName>
</protein>
<gene>
    <name evidence="1" type="ORF">HMPREF9136_2502</name>
</gene>
<name>F9D6M4_PREDD</name>
<proteinExistence type="predicted"/>
<evidence type="ECO:0000313" key="1">
    <source>
        <dbReference type="EMBL" id="EGQ11941.1"/>
    </source>
</evidence>
<evidence type="ECO:0000313" key="2">
    <source>
        <dbReference type="Proteomes" id="UP000007820"/>
    </source>
</evidence>
<sequence>METLGTGGALGGDAPATMVLPRFLYGVIASRLRCGGPAFAVLSPRVYTVEDLRLRRGVGPMAGYRLLPLWNKASAFAVSRVEHGCFFARSGAEKRRARAGRRVYVSSPCLCGSA</sequence>
<dbReference type="Proteomes" id="UP000007820">
    <property type="component" value="Unassembled WGS sequence"/>
</dbReference>
<dbReference type="EMBL" id="AFPW01000047">
    <property type="protein sequence ID" value="EGQ11941.1"/>
    <property type="molecule type" value="Genomic_DNA"/>
</dbReference>
<reference evidence="1 2" key="1">
    <citation type="submission" date="2011-04" db="EMBL/GenBank/DDBJ databases">
        <authorList>
            <person name="Muzny D."/>
            <person name="Qin X."/>
            <person name="Deng J."/>
            <person name="Jiang H."/>
            <person name="Liu Y."/>
            <person name="Qu J."/>
            <person name="Song X.-Z."/>
            <person name="Zhang L."/>
            <person name="Thornton R."/>
            <person name="Coyle M."/>
            <person name="Francisco L."/>
            <person name="Jackson L."/>
            <person name="Javaid M."/>
            <person name="Korchina V."/>
            <person name="Kovar C."/>
            <person name="Mata R."/>
            <person name="Mathew T."/>
            <person name="Ngo R."/>
            <person name="Nguyen L."/>
            <person name="Nguyen N."/>
            <person name="Okwuonu G."/>
            <person name="Ongeri F."/>
            <person name="Pham C."/>
            <person name="Simmons D."/>
            <person name="Wilczek-Boney K."/>
            <person name="Hale W."/>
            <person name="Jakkamsetti A."/>
            <person name="Pham P."/>
            <person name="Ruth R."/>
            <person name="San Lucas F."/>
            <person name="Warren J."/>
            <person name="Zhang J."/>
            <person name="Zhao Z."/>
            <person name="Zhou C."/>
            <person name="Zhu D."/>
            <person name="Lee S."/>
            <person name="Bess C."/>
            <person name="Blankenburg K."/>
            <person name="Forbes L."/>
            <person name="Fu Q."/>
            <person name="Gubbala S."/>
            <person name="Hirani K."/>
            <person name="Jayaseelan J.C."/>
            <person name="Lara F."/>
            <person name="Munidasa M."/>
            <person name="Palculict T."/>
            <person name="Patil S."/>
            <person name="Pu L.-L."/>
            <person name="Saada N."/>
            <person name="Tang L."/>
            <person name="Weissenberger G."/>
            <person name="Zhu Y."/>
            <person name="Hemphill L."/>
            <person name="Shang Y."/>
            <person name="Youmans B."/>
            <person name="Ayvaz T."/>
            <person name="Ross M."/>
            <person name="Santibanez J."/>
            <person name="Aqrawi P."/>
            <person name="Gross S."/>
            <person name="Joshi V."/>
            <person name="Fowler G."/>
            <person name="Nazareth L."/>
            <person name="Reid J."/>
            <person name="Worley K."/>
            <person name="Petrosino J."/>
            <person name="Highlander S."/>
            <person name="Gibbs R."/>
        </authorList>
    </citation>
    <scope>NUCLEOTIDE SEQUENCE [LARGE SCALE GENOMIC DNA]</scope>
    <source>
        <strain evidence="1 2">DSM 3688</strain>
    </source>
</reference>
<accession>F9D6M4</accession>